<gene>
    <name evidence="3" type="ORF">DGMP_15900</name>
</gene>
<keyword evidence="4" id="KW-1185">Reference proteome</keyword>
<dbReference type="InterPro" id="IPR001296">
    <property type="entry name" value="Glyco_trans_1"/>
</dbReference>
<proteinExistence type="predicted"/>
<evidence type="ECO:0000259" key="2">
    <source>
        <dbReference type="Pfam" id="PF13439"/>
    </source>
</evidence>
<feature type="domain" description="Glycosyl transferase family 1" evidence="1">
    <location>
        <begin position="193"/>
        <end position="312"/>
    </location>
</feature>
<dbReference type="Pfam" id="PF00534">
    <property type="entry name" value="Glycos_transf_1"/>
    <property type="match status" value="1"/>
</dbReference>
<dbReference type="Proteomes" id="UP000826725">
    <property type="component" value="Chromosome"/>
</dbReference>
<sequence length="369" mass="41533">MVVKKLTIVQLLPELDEGGVEGETIDLAVYLAKNGYRSIVISDGGRLVPLLKESGGIHVHWPYIGEKSIRCLQYVLKLRKFLLEEEVDILHLRSRLPAWVGYFAWKLLPEKQRPCLITTFHGFYSVNSYSCIMTKGERVVAVSETIKKHILENYPVDEKRINLIHGGFDVQEFSPDHVSRKRVDDLRQRWGLSDKNKAVVVLPGRLTQWKGQEVFIDSLAHIKEHDFYALCIGDTNENSSFTKKLRDKIRAHGLEEQVKLVGHCSDMPAALLLADVVVSASSTQPEAFGKVAIEAMAMGKPVIATAHGGVSKQYFRVKRDGLFLHWIRKKWLLPLKKPFQILTGPGSWDRTGCSGLTTISLPTACVKKP</sequence>
<dbReference type="InterPro" id="IPR028098">
    <property type="entry name" value="Glyco_trans_4-like_N"/>
</dbReference>
<evidence type="ECO:0000259" key="1">
    <source>
        <dbReference type="Pfam" id="PF00534"/>
    </source>
</evidence>
<dbReference type="KEGG" id="dbk:DGMP_15900"/>
<protein>
    <recommendedName>
        <fullName evidence="5">Glycosyl transferase</fullName>
    </recommendedName>
</protein>
<dbReference type="GO" id="GO:0016757">
    <property type="term" value="F:glycosyltransferase activity"/>
    <property type="evidence" value="ECO:0007669"/>
    <property type="project" value="InterPro"/>
</dbReference>
<evidence type="ECO:0008006" key="5">
    <source>
        <dbReference type="Google" id="ProtNLM"/>
    </source>
</evidence>
<feature type="domain" description="Glycosyltransferase subfamily 4-like N-terminal" evidence="2">
    <location>
        <begin position="18"/>
        <end position="171"/>
    </location>
</feature>
<dbReference type="PANTHER" id="PTHR12526">
    <property type="entry name" value="GLYCOSYLTRANSFERASE"/>
    <property type="match status" value="1"/>
</dbReference>
<accession>A0A8D5FFV8</accession>
<dbReference type="EMBL" id="AP024086">
    <property type="protein sequence ID" value="BCL60897.1"/>
    <property type="molecule type" value="Genomic_DNA"/>
</dbReference>
<evidence type="ECO:0000313" key="4">
    <source>
        <dbReference type="Proteomes" id="UP000826725"/>
    </source>
</evidence>
<evidence type="ECO:0000313" key="3">
    <source>
        <dbReference type="EMBL" id="BCL60897.1"/>
    </source>
</evidence>
<dbReference type="Pfam" id="PF13439">
    <property type="entry name" value="Glyco_transf_4"/>
    <property type="match status" value="1"/>
</dbReference>
<dbReference type="AlphaFoldDB" id="A0A8D5FFV8"/>
<dbReference type="RefSeq" id="WP_228856977.1">
    <property type="nucleotide sequence ID" value="NZ_AP024086.1"/>
</dbReference>
<name>A0A8D5FFV8_9BACT</name>
<dbReference type="CDD" id="cd03819">
    <property type="entry name" value="GT4_WavL-like"/>
    <property type="match status" value="1"/>
</dbReference>
<reference evidence="3" key="1">
    <citation type="submission" date="2020-09" db="EMBL/GenBank/DDBJ databases">
        <title>Desulfogranum mesoprofundum gen. nov., sp. nov., a novel mesophilic, sulfate-reducing chemolithoautotroph isolated from a deep-sea hydrothermal vent chimney in the Suiyo Seamount.</title>
        <authorList>
            <person name="Hashimoto Y."/>
            <person name="Nakagawa S."/>
        </authorList>
    </citation>
    <scope>NUCLEOTIDE SEQUENCE</scope>
    <source>
        <strain evidence="3">KT2</strain>
    </source>
</reference>
<organism evidence="3 4">
    <name type="scientific">Desulfomarina profundi</name>
    <dbReference type="NCBI Taxonomy" id="2772557"/>
    <lineage>
        <taxon>Bacteria</taxon>
        <taxon>Pseudomonadati</taxon>
        <taxon>Thermodesulfobacteriota</taxon>
        <taxon>Desulfobulbia</taxon>
        <taxon>Desulfobulbales</taxon>
        <taxon>Desulfobulbaceae</taxon>
        <taxon>Desulfomarina</taxon>
    </lineage>
</organism>